<keyword evidence="4 7" id="KW-0808">Transferase</keyword>
<gene>
    <name evidence="7" type="primary">ispD</name>
    <name evidence="9" type="ORF">BECKSD772E_GA0070983_11794</name>
    <name evidence="8" type="ORF">BECKSD772F_GA0070984_10784</name>
</gene>
<dbReference type="GO" id="GO:0019288">
    <property type="term" value="P:isopentenyl diphosphate biosynthetic process, methylerythritol 4-phosphate pathway"/>
    <property type="evidence" value="ECO:0007669"/>
    <property type="project" value="UniProtKB-UniRule"/>
</dbReference>
<dbReference type="InterPro" id="IPR029044">
    <property type="entry name" value="Nucleotide-diphossugar_trans"/>
</dbReference>
<accession>A0A450Z6Q2</accession>
<feature type="site" description="Positions MEP for the nucleophilic attack" evidence="7">
    <location>
        <position position="214"/>
    </location>
</feature>
<keyword evidence="6 7" id="KW-0414">Isoprene biosynthesis</keyword>
<evidence type="ECO:0000256" key="2">
    <source>
        <dbReference type="ARBA" id="ARBA00004787"/>
    </source>
</evidence>
<dbReference type="Pfam" id="PF01128">
    <property type="entry name" value="IspD"/>
    <property type="match status" value="1"/>
</dbReference>
<dbReference type="UniPathway" id="UPA00056">
    <property type="reaction ID" value="UER00093"/>
</dbReference>
<evidence type="ECO:0000256" key="1">
    <source>
        <dbReference type="ARBA" id="ARBA00001282"/>
    </source>
</evidence>
<dbReference type="PANTHER" id="PTHR32125:SF4">
    <property type="entry name" value="2-C-METHYL-D-ERYTHRITOL 4-PHOSPHATE CYTIDYLYLTRANSFERASE, CHLOROPLASTIC"/>
    <property type="match status" value="1"/>
</dbReference>
<comment type="pathway">
    <text evidence="2 7">Isoprenoid biosynthesis; isopentenyl diphosphate biosynthesis via DXP pathway; isopentenyl diphosphate from 1-deoxy-D-xylulose 5-phosphate: step 2/6.</text>
</comment>
<feature type="site" description="Transition state stabilizer" evidence="7">
    <location>
        <position position="16"/>
    </location>
</feature>
<evidence type="ECO:0000256" key="4">
    <source>
        <dbReference type="ARBA" id="ARBA00022679"/>
    </source>
</evidence>
<feature type="site" description="Transition state stabilizer" evidence="7">
    <location>
        <position position="23"/>
    </location>
</feature>
<protein>
    <recommendedName>
        <fullName evidence="7">2-C-methyl-D-erythritol 4-phosphate cytidylyltransferase</fullName>
        <ecNumber evidence="7">2.7.7.60</ecNumber>
    </recommendedName>
    <alternativeName>
        <fullName evidence="7">4-diphosphocytidyl-2C-methyl-D-erythritol synthase</fullName>
    </alternativeName>
    <alternativeName>
        <fullName evidence="7">MEP cytidylyltransferase</fullName>
        <shortName evidence="7">MCT</shortName>
    </alternativeName>
</protein>
<evidence type="ECO:0000313" key="8">
    <source>
        <dbReference type="EMBL" id="VFK40918.1"/>
    </source>
</evidence>
<feature type="site" description="Positions MEP for the nucleophilic attack" evidence="7">
    <location>
        <position position="158"/>
    </location>
</feature>
<dbReference type="PROSITE" id="PS01295">
    <property type="entry name" value="ISPD"/>
    <property type="match status" value="1"/>
</dbReference>
<evidence type="ECO:0000256" key="7">
    <source>
        <dbReference type="HAMAP-Rule" id="MF_00108"/>
    </source>
</evidence>
<comment type="similarity">
    <text evidence="3 7">Belongs to the IspD/TarI cytidylyltransferase family. IspD subfamily.</text>
</comment>
<keyword evidence="5 7" id="KW-0548">Nucleotidyltransferase</keyword>
<comment type="catalytic activity">
    <reaction evidence="1 7">
        <text>2-C-methyl-D-erythritol 4-phosphate + CTP + H(+) = 4-CDP-2-C-methyl-D-erythritol + diphosphate</text>
        <dbReference type="Rhea" id="RHEA:13429"/>
        <dbReference type="ChEBI" id="CHEBI:15378"/>
        <dbReference type="ChEBI" id="CHEBI:33019"/>
        <dbReference type="ChEBI" id="CHEBI:37563"/>
        <dbReference type="ChEBI" id="CHEBI:57823"/>
        <dbReference type="ChEBI" id="CHEBI:58262"/>
        <dbReference type="EC" id="2.7.7.60"/>
    </reaction>
</comment>
<dbReference type="CDD" id="cd02516">
    <property type="entry name" value="CDP-ME_synthetase"/>
    <property type="match status" value="1"/>
</dbReference>
<dbReference type="EMBL" id="CAADFU010000179">
    <property type="protein sequence ID" value="VFK49432.1"/>
    <property type="molecule type" value="Genomic_DNA"/>
</dbReference>
<proteinExistence type="inferred from homology"/>
<dbReference type="Gene3D" id="3.90.550.10">
    <property type="entry name" value="Spore Coat Polysaccharide Biosynthesis Protein SpsA, Chain A"/>
    <property type="match status" value="1"/>
</dbReference>
<evidence type="ECO:0000256" key="6">
    <source>
        <dbReference type="ARBA" id="ARBA00023229"/>
    </source>
</evidence>
<dbReference type="EC" id="2.7.7.60" evidence="7"/>
<dbReference type="EMBL" id="CAADFR010000078">
    <property type="protein sequence ID" value="VFK40918.1"/>
    <property type="molecule type" value="Genomic_DNA"/>
</dbReference>
<evidence type="ECO:0000256" key="3">
    <source>
        <dbReference type="ARBA" id="ARBA00009789"/>
    </source>
</evidence>
<organism evidence="9">
    <name type="scientific">Candidatus Kentrum sp. SD</name>
    <dbReference type="NCBI Taxonomy" id="2126332"/>
    <lineage>
        <taxon>Bacteria</taxon>
        <taxon>Pseudomonadati</taxon>
        <taxon>Pseudomonadota</taxon>
        <taxon>Gammaproteobacteria</taxon>
        <taxon>Candidatus Kentrum</taxon>
    </lineage>
</organism>
<sequence length="234" mass="25771">MVDYWAIVPAAGIGRRMGTTIPKQYLPLHGRPVLEHTLTRIAGHARAVVVALAPHDPWWPTLTLDTNTPILSVPGGDERCHSVRNALEKLWKTPEIGAREDDWVLVHDGARPCVRGADIARLITELSDHPVGGLLGTRVRDTIKRAGPAGDIIKTVNREGLWHALTPQIFRIGQLSRALTNCIERGILVTDEAQAMEANHLAPRMVEGHGDNIKITKPHDLVLAELYLRNRTAA</sequence>
<dbReference type="InterPro" id="IPR050088">
    <property type="entry name" value="IspD/TarI_cytidylyltransf_bact"/>
</dbReference>
<name>A0A450Z6Q2_9GAMM</name>
<dbReference type="GO" id="GO:0050518">
    <property type="term" value="F:2-C-methyl-D-erythritol 4-phosphate cytidylyltransferase activity"/>
    <property type="evidence" value="ECO:0007669"/>
    <property type="project" value="UniProtKB-UniRule"/>
</dbReference>
<dbReference type="FunFam" id="3.90.550.10:FF:000003">
    <property type="entry name" value="2-C-methyl-D-erythritol 4-phosphate cytidylyltransferase"/>
    <property type="match status" value="1"/>
</dbReference>
<dbReference type="InterPro" id="IPR034683">
    <property type="entry name" value="IspD/TarI"/>
</dbReference>
<reference evidence="9" key="1">
    <citation type="submission" date="2019-02" db="EMBL/GenBank/DDBJ databases">
        <authorList>
            <person name="Gruber-Vodicka R. H."/>
            <person name="Seah K. B. B."/>
        </authorList>
    </citation>
    <scope>NUCLEOTIDE SEQUENCE</scope>
    <source>
        <strain evidence="9">BECK_S1320</strain>
        <strain evidence="8">BECK_S1321</strain>
    </source>
</reference>
<dbReference type="NCBIfam" id="TIGR00453">
    <property type="entry name" value="ispD"/>
    <property type="match status" value="1"/>
</dbReference>
<dbReference type="InterPro" id="IPR018294">
    <property type="entry name" value="ISPD_synthase_CS"/>
</dbReference>
<dbReference type="HAMAP" id="MF_00108">
    <property type="entry name" value="IspD"/>
    <property type="match status" value="1"/>
</dbReference>
<dbReference type="AlphaFoldDB" id="A0A450Z6Q2"/>
<comment type="function">
    <text evidence="7">Catalyzes the formation of 4-diphosphocytidyl-2-C-methyl-D-erythritol from CTP and 2-C-methyl-D-erythritol 4-phosphate (MEP).</text>
</comment>
<evidence type="ECO:0000313" key="9">
    <source>
        <dbReference type="EMBL" id="VFK49432.1"/>
    </source>
</evidence>
<dbReference type="SUPFAM" id="SSF53448">
    <property type="entry name" value="Nucleotide-diphospho-sugar transferases"/>
    <property type="match status" value="1"/>
</dbReference>
<dbReference type="InterPro" id="IPR001228">
    <property type="entry name" value="IspD"/>
</dbReference>
<evidence type="ECO:0000256" key="5">
    <source>
        <dbReference type="ARBA" id="ARBA00022695"/>
    </source>
</evidence>
<dbReference type="PANTHER" id="PTHR32125">
    <property type="entry name" value="2-C-METHYL-D-ERYTHRITOL 4-PHOSPHATE CYTIDYLYLTRANSFERASE, CHLOROPLASTIC"/>
    <property type="match status" value="1"/>
</dbReference>